<accession>V2XH00</accession>
<dbReference type="OrthoDB" id="5321006at2759"/>
<dbReference type="KEGG" id="mrr:Moror_10594"/>
<dbReference type="Pfam" id="PF08549">
    <property type="entry name" value="SWI-SNF_Ssr4_N"/>
    <property type="match status" value="1"/>
</dbReference>
<keyword evidence="2" id="KW-0647">Proteasome</keyword>
<evidence type="ECO:0000313" key="2">
    <source>
        <dbReference type="EMBL" id="ESK91765.1"/>
    </source>
</evidence>
<evidence type="ECO:0000313" key="3">
    <source>
        <dbReference type="Proteomes" id="UP000017559"/>
    </source>
</evidence>
<dbReference type="GO" id="GO:0000502">
    <property type="term" value="C:proteasome complex"/>
    <property type="evidence" value="ECO:0007669"/>
    <property type="project" value="UniProtKB-KW"/>
</dbReference>
<sequence>MQAPADPPVLRHPDNFGVHREVNLEAATNMLIRALTMIQNTPFTWTFIDKPPEGQVYLIYLTQPQHRFPNDGIRWQEMETKDVVPVRQCVQKTLHGICVHVIVLSKEGVVLDAIFAKCPVGAGSNDARLVRMLRQLTGYYYKEFDLLMHKSAVLAALTAFTNAKGVVLDKHY</sequence>
<dbReference type="Proteomes" id="UP000017559">
    <property type="component" value="Unassembled WGS sequence"/>
</dbReference>
<dbReference type="HOGENOM" id="CLU_1555666_0_0_1"/>
<reference evidence="2 3" key="1">
    <citation type="journal article" date="2014" name="BMC Genomics">
        <title>Genome and secretome analysis of the hemibiotrophic fungal pathogen, Moniliophthora roreri, which causes frosty pod rot disease of cacao: mechanisms of the biotrophic and necrotrophic phases.</title>
        <authorList>
            <person name="Meinhardt L.W."/>
            <person name="Costa G.G.L."/>
            <person name="Thomazella D.P.T."/>
            <person name="Teixeira P.J.P.L."/>
            <person name="Carazzolle M.F."/>
            <person name="Schuster S.C."/>
            <person name="Carlson J.E."/>
            <person name="Guiltinan M.J."/>
            <person name="Mieczkowski P."/>
            <person name="Farmer A."/>
            <person name="Ramaraj T."/>
            <person name="Crozier J."/>
            <person name="Davis R.E."/>
            <person name="Shao J."/>
            <person name="Melnick R.L."/>
            <person name="Pereira G.A.G."/>
            <person name="Bailey B.A."/>
        </authorList>
    </citation>
    <scope>NUCLEOTIDE SEQUENCE [LARGE SCALE GENOMIC DNA]</scope>
    <source>
        <strain evidence="2 3">MCA 2997</strain>
    </source>
</reference>
<comment type="caution">
    <text evidence="2">The sequence shown here is derived from an EMBL/GenBank/DDBJ whole genome shotgun (WGS) entry which is preliminary data.</text>
</comment>
<gene>
    <name evidence="2" type="ORF">Moror_10594</name>
</gene>
<dbReference type="AlphaFoldDB" id="V2XH00"/>
<organism evidence="2 3">
    <name type="scientific">Moniliophthora roreri (strain MCA 2997)</name>
    <name type="common">Cocoa frosty pod rot fungus</name>
    <name type="synonym">Crinipellis roreri</name>
    <dbReference type="NCBI Taxonomy" id="1381753"/>
    <lineage>
        <taxon>Eukaryota</taxon>
        <taxon>Fungi</taxon>
        <taxon>Dikarya</taxon>
        <taxon>Basidiomycota</taxon>
        <taxon>Agaricomycotina</taxon>
        <taxon>Agaricomycetes</taxon>
        <taxon>Agaricomycetidae</taxon>
        <taxon>Agaricales</taxon>
        <taxon>Marasmiineae</taxon>
        <taxon>Marasmiaceae</taxon>
        <taxon>Moniliophthora</taxon>
    </lineage>
</organism>
<evidence type="ECO:0000259" key="1">
    <source>
        <dbReference type="Pfam" id="PF08549"/>
    </source>
</evidence>
<dbReference type="GO" id="GO:0006338">
    <property type="term" value="P:chromatin remodeling"/>
    <property type="evidence" value="ECO:0007669"/>
    <property type="project" value="InterPro"/>
</dbReference>
<dbReference type="EMBL" id="AWSO01000321">
    <property type="protein sequence ID" value="ESK91765.1"/>
    <property type="molecule type" value="Genomic_DNA"/>
</dbReference>
<name>V2XH00_MONRO</name>
<keyword evidence="3" id="KW-1185">Reference proteome</keyword>
<feature type="domain" description="SWI/SNF and RSC complexes subunit Ssr4 N-terminal" evidence="1">
    <location>
        <begin position="16"/>
        <end position="81"/>
    </location>
</feature>
<proteinExistence type="predicted"/>
<dbReference type="InterPro" id="IPR013859">
    <property type="entry name" value="Ssr4_N"/>
</dbReference>
<protein>
    <submittedName>
        <fullName evidence="2">Rpn1-26s proteasome regulatory subunit</fullName>
    </submittedName>
</protein>